<feature type="transmembrane region" description="Helical" evidence="6">
    <location>
        <begin position="257"/>
        <end position="278"/>
    </location>
</feature>
<keyword evidence="4 6" id="KW-1133">Transmembrane helix</keyword>
<proteinExistence type="predicted"/>
<feature type="transmembrane region" description="Helical" evidence="6">
    <location>
        <begin position="290"/>
        <end position="311"/>
    </location>
</feature>
<feature type="transmembrane region" description="Helical" evidence="6">
    <location>
        <begin position="33"/>
        <end position="54"/>
    </location>
</feature>
<dbReference type="Pfam" id="PF07690">
    <property type="entry name" value="MFS_1"/>
    <property type="match status" value="1"/>
</dbReference>
<feature type="transmembrane region" description="Helical" evidence="6">
    <location>
        <begin position="323"/>
        <end position="343"/>
    </location>
</feature>
<feature type="signal peptide" evidence="7">
    <location>
        <begin position="1"/>
        <end position="23"/>
    </location>
</feature>
<evidence type="ECO:0000256" key="3">
    <source>
        <dbReference type="ARBA" id="ARBA00022692"/>
    </source>
</evidence>
<feature type="domain" description="Major facilitator superfamily (MFS) profile" evidence="8">
    <location>
        <begin position="1"/>
        <end position="347"/>
    </location>
</feature>
<dbReference type="HOGENOM" id="CLU_001265_0_3_1"/>
<keyword evidence="7" id="KW-0732">Signal</keyword>
<accession>I4YA92</accession>
<dbReference type="Proteomes" id="UP000005242">
    <property type="component" value="Unassembled WGS sequence"/>
</dbReference>
<dbReference type="OrthoDB" id="2985014at2759"/>
<feature type="transmembrane region" description="Helical" evidence="6">
    <location>
        <begin position="66"/>
        <end position="86"/>
    </location>
</feature>
<keyword evidence="3 6" id="KW-0812">Transmembrane</keyword>
<evidence type="ECO:0000259" key="8">
    <source>
        <dbReference type="PROSITE" id="PS50850"/>
    </source>
</evidence>
<dbReference type="InterPro" id="IPR036259">
    <property type="entry name" value="MFS_trans_sf"/>
</dbReference>
<evidence type="ECO:0000313" key="9">
    <source>
        <dbReference type="EMBL" id="EIM20884.1"/>
    </source>
</evidence>
<feature type="transmembrane region" description="Helical" evidence="6">
    <location>
        <begin position="206"/>
        <end position="225"/>
    </location>
</feature>
<dbReference type="PROSITE" id="PS50850">
    <property type="entry name" value="MFS"/>
    <property type="match status" value="1"/>
</dbReference>
<dbReference type="eggNOG" id="KOG2533">
    <property type="taxonomic scope" value="Eukaryota"/>
</dbReference>
<keyword evidence="10" id="KW-1185">Reference proteome</keyword>
<evidence type="ECO:0000256" key="4">
    <source>
        <dbReference type="ARBA" id="ARBA00022989"/>
    </source>
</evidence>
<gene>
    <name evidence="9" type="ORF">WALSEDRAFT_60751</name>
</gene>
<dbReference type="PROSITE" id="PS51257">
    <property type="entry name" value="PROKAR_LIPOPROTEIN"/>
    <property type="match status" value="1"/>
</dbReference>
<feature type="transmembrane region" description="Helical" evidence="6">
    <location>
        <begin position="98"/>
        <end position="119"/>
    </location>
</feature>
<dbReference type="RefSeq" id="XP_006959143.1">
    <property type="nucleotide sequence ID" value="XM_006959081.1"/>
</dbReference>
<feature type="transmembrane region" description="Helical" evidence="6">
    <location>
        <begin position="166"/>
        <end position="186"/>
    </location>
</feature>
<dbReference type="KEGG" id="wse:WALSEDRAFT_60751"/>
<feature type="chain" id="PRO_5003697651" evidence="7">
    <location>
        <begin position="24"/>
        <end position="378"/>
    </location>
</feature>
<organism evidence="9 10">
    <name type="scientific">Wallemia mellicola (strain ATCC MYA-4683 / CBS 633.66)</name>
    <name type="common">Wallemia sebi (CBS 633.66)</name>
    <dbReference type="NCBI Taxonomy" id="671144"/>
    <lineage>
        <taxon>Eukaryota</taxon>
        <taxon>Fungi</taxon>
        <taxon>Dikarya</taxon>
        <taxon>Basidiomycota</taxon>
        <taxon>Wallemiomycotina</taxon>
        <taxon>Wallemiomycetes</taxon>
        <taxon>Wallemiales</taxon>
        <taxon>Wallemiaceae</taxon>
        <taxon>Wallemia</taxon>
    </lineage>
</organism>
<evidence type="ECO:0000256" key="7">
    <source>
        <dbReference type="SAM" id="SignalP"/>
    </source>
</evidence>
<feature type="transmembrane region" description="Helical" evidence="6">
    <location>
        <begin position="232"/>
        <end position="251"/>
    </location>
</feature>
<dbReference type="AlphaFoldDB" id="I4YA92"/>
<dbReference type="FunFam" id="1.20.1250.20:FF:000013">
    <property type="entry name" value="MFS general substrate transporter"/>
    <property type="match status" value="1"/>
</dbReference>
<name>I4YA92_WALMC</name>
<dbReference type="Gene3D" id="1.20.1250.20">
    <property type="entry name" value="MFS general substrate transporter like domains"/>
    <property type="match status" value="2"/>
</dbReference>
<evidence type="ECO:0000256" key="5">
    <source>
        <dbReference type="ARBA" id="ARBA00023136"/>
    </source>
</evidence>
<reference evidence="9 10" key="1">
    <citation type="journal article" date="2012" name="Fungal Genet. Biol.">
        <title>The genome of the xerotolerant mold Wallemia sebi reveals adaptations to osmotic stress and suggests cryptic sexual reproduction.</title>
        <authorList>
            <person name="Padamsee M."/>
            <person name="Kumar T.K.A."/>
            <person name="Riley R."/>
            <person name="Binder M."/>
            <person name="Boyd A."/>
            <person name="Calvo A.M."/>
            <person name="Furukawa K."/>
            <person name="Hesse C."/>
            <person name="Hohmann S."/>
            <person name="James T.Y."/>
            <person name="LaButti K."/>
            <person name="Lapidus A."/>
            <person name="Lindquist E."/>
            <person name="Lucas S."/>
            <person name="Miller K."/>
            <person name="Shantappa S."/>
            <person name="Grigoriev I.V."/>
            <person name="Hibbett D.S."/>
            <person name="McLaughlin D.J."/>
            <person name="Spatafora J.W."/>
            <person name="Aime M.C."/>
        </authorList>
    </citation>
    <scope>NUCLEOTIDE SEQUENCE [LARGE SCALE GENOMIC DNA]</scope>
    <source>
        <strain evidence="10">ATCC MYA-4683 / CBS 633.66</strain>
    </source>
</reference>
<dbReference type="PANTHER" id="PTHR43791:SF36">
    <property type="entry name" value="TRANSPORTER, PUTATIVE (AFU_ORTHOLOGUE AFUA_6G08340)-RELATED"/>
    <property type="match status" value="1"/>
</dbReference>
<dbReference type="InParanoid" id="I4YA92"/>
<comment type="subcellular location">
    <subcellularLocation>
        <location evidence="1">Membrane</location>
        <topology evidence="1">Multi-pass membrane protein</topology>
    </subcellularLocation>
</comment>
<evidence type="ECO:0000256" key="2">
    <source>
        <dbReference type="ARBA" id="ARBA00022448"/>
    </source>
</evidence>
<evidence type="ECO:0000256" key="1">
    <source>
        <dbReference type="ARBA" id="ARBA00004141"/>
    </source>
</evidence>
<keyword evidence="2" id="KW-0813">Transport</keyword>
<dbReference type="PANTHER" id="PTHR43791">
    <property type="entry name" value="PERMEASE-RELATED"/>
    <property type="match status" value="1"/>
</dbReference>
<dbReference type="GeneID" id="18474140"/>
<dbReference type="EMBL" id="JH668236">
    <property type="protein sequence ID" value="EIM20884.1"/>
    <property type="molecule type" value="Genomic_DNA"/>
</dbReference>
<evidence type="ECO:0000313" key="10">
    <source>
        <dbReference type="Proteomes" id="UP000005242"/>
    </source>
</evidence>
<dbReference type="InterPro" id="IPR020846">
    <property type="entry name" value="MFS_dom"/>
</dbReference>
<dbReference type="OMA" id="QATYWAI"/>
<dbReference type="SUPFAM" id="SSF103473">
    <property type="entry name" value="MFS general substrate transporter"/>
    <property type="match status" value="1"/>
</dbReference>
<keyword evidence="5 6" id="KW-0472">Membrane</keyword>
<dbReference type="GO" id="GO:0022857">
    <property type="term" value="F:transmembrane transporter activity"/>
    <property type="evidence" value="ECO:0007669"/>
    <property type="project" value="InterPro"/>
</dbReference>
<dbReference type="InterPro" id="IPR011701">
    <property type="entry name" value="MFS"/>
</dbReference>
<evidence type="ECO:0000256" key="6">
    <source>
        <dbReference type="SAM" id="Phobius"/>
    </source>
</evidence>
<protein>
    <submittedName>
        <fullName evidence="9">MFS general substrate transporter</fullName>
    </submittedName>
</protein>
<sequence>MFNMKFFIGINVFLFGLCASLEAATFNFSSLAACRWFLGHFEALFGPVVVYYLTLFYTKKEIAMRISIWFGIAAIAGAFSGAIAYGVQTIEQPAIKHWQILFLIEGLPACVCGLLTMVLTPDRPNSSSMWFSEQERSLIITRVGKPDATGSVNRKHVISALIDWKVYWAGAIYFCLNNALSSTSVYLPAIVKSLGYSNASAQLHVVPPYVVAAGVTIGVALLSDYVQLRGPFMVLVTAISVAGYAILIGTNTNEAKYAGVFLVVMGVYPSIAMINGWLVGTNLGSETKKAAGMGLFYAIGQCGSILGSKIFPDSDDYVKGYAISLALMGLACLMCALLTLYYYQENKRRDRLYGEADPDKILDLSEEADKHPAFRYLL</sequence>
<dbReference type="GO" id="GO:0016020">
    <property type="term" value="C:membrane"/>
    <property type="evidence" value="ECO:0007669"/>
    <property type="project" value="UniProtKB-SubCell"/>
</dbReference>